<feature type="transmembrane region" description="Helical" evidence="6">
    <location>
        <begin position="121"/>
        <end position="139"/>
    </location>
</feature>
<evidence type="ECO:0000256" key="6">
    <source>
        <dbReference type="SAM" id="Phobius"/>
    </source>
</evidence>
<dbReference type="EMBL" id="FNOS01000001">
    <property type="protein sequence ID" value="SDX48000.1"/>
    <property type="molecule type" value="Genomic_DNA"/>
</dbReference>
<protein>
    <submittedName>
        <fullName evidence="8">EamA domain-containing membrane protein RarD</fullName>
    </submittedName>
</protein>
<feature type="transmembrane region" description="Helical" evidence="6">
    <location>
        <begin position="145"/>
        <end position="165"/>
    </location>
</feature>
<feature type="domain" description="EamA" evidence="7">
    <location>
        <begin position="148"/>
        <end position="276"/>
    </location>
</feature>
<comment type="subcellular location">
    <subcellularLocation>
        <location evidence="1">Endomembrane system</location>
        <topology evidence="1">Multi-pass membrane protein</topology>
    </subcellularLocation>
</comment>
<keyword evidence="5 6" id="KW-0472">Membrane</keyword>
<feature type="transmembrane region" description="Helical" evidence="6">
    <location>
        <begin position="177"/>
        <end position="197"/>
    </location>
</feature>
<dbReference type="PANTHER" id="PTHR22911">
    <property type="entry name" value="ACYL-MALONYL CONDENSING ENZYME-RELATED"/>
    <property type="match status" value="1"/>
</dbReference>
<evidence type="ECO:0000256" key="4">
    <source>
        <dbReference type="ARBA" id="ARBA00022989"/>
    </source>
</evidence>
<dbReference type="InterPro" id="IPR000620">
    <property type="entry name" value="EamA_dom"/>
</dbReference>
<reference evidence="8 9" key="1">
    <citation type="submission" date="2016-10" db="EMBL/GenBank/DDBJ databases">
        <authorList>
            <person name="Varghese N."/>
            <person name="Submissions S."/>
        </authorList>
    </citation>
    <scope>NUCLEOTIDE SEQUENCE [LARGE SCALE GENOMIC DNA]</scope>
    <source>
        <strain evidence="8 9">DSM 20748</strain>
    </source>
</reference>
<dbReference type="InterPro" id="IPR037185">
    <property type="entry name" value="EmrE-like"/>
</dbReference>
<keyword evidence="9" id="KW-1185">Reference proteome</keyword>
<proteinExistence type="inferred from homology"/>
<organism evidence="8 9">
    <name type="scientific">Salimicrobium album</name>
    <dbReference type="NCBI Taxonomy" id="50717"/>
    <lineage>
        <taxon>Bacteria</taxon>
        <taxon>Bacillati</taxon>
        <taxon>Bacillota</taxon>
        <taxon>Bacilli</taxon>
        <taxon>Bacillales</taxon>
        <taxon>Bacillaceae</taxon>
        <taxon>Salimicrobium</taxon>
    </lineage>
</organism>
<evidence type="ECO:0000256" key="1">
    <source>
        <dbReference type="ARBA" id="ARBA00004127"/>
    </source>
</evidence>
<feature type="domain" description="EamA" evidence="7">
    <location>
        <begin position="6"/>
        <end position="137"/>
    </location>
</feature>
<evidence type="ECO:0000313" key="8">
    <source>
        <dbReference type="EMBL" id="SDX48000.1"/>
    </source>
</evidence>
<feature type="transmembrane region" description="Helical" evidence="6">
    <location>
        <begin position="97"/>
        <end position="114"/>
    </location>
</feature>
<comment type="similarity">
    <text evidence="2">Belongs to the EamA transporter family.</text>
</comment>
<evidence type="ECO:0000313" key="9">
    <source>
        <dbReference type="Proteomes" id="UP000198647"/>
    </source>
</evidence>
<sequence length="299" mass="33551">MSDRNKGILLLLISALGFSMMGAFVKLSGDLPTVQKAFFRNIVAAAITLGFVLKHKDRIFGKRENQKLLLSRSSLGAVGIVMNFYAIDHLVLSDAEMLNKLSPFILIIFSGIFLKEHARRYQIVSIIIAFLGTLFIIQPEFSVQVLPYIIGVLGAVFAAGAYTMLRVLGNKEKHYTVVFYFSFFTTVLLLPFTIFFYEPMSVQQWIFLLLAGAFATVGQFGVTLAYKFAPASEISIFFYSTVVYSALLSIVLFGQIPTLWSVIGYVIIFSASFYMFLKNNHIDKKQLARQEEKKASRSS</sequence>
<feature type="transmembrane region" description="Helical" evidence="6">
    <location>
        <begin position="37"/>
        <end position="53"/>
    </location>
</feature>
<keyword evidence="3 6" id="KW-0812">Transmembrane</keyword>
<name>A0A1H3C1T3_9BACI</name>
<comment type="caution">
    <text evidence="8">The sequence shown here is derived from an EMBL/GenBank/DDBJ whole genome shotgun (WGS) entry which is preliminary data.</text>
</comment>
<dbReference type="Proteomes" id="UP000198647">
    <property type="component" value="Unassembled WGS sequence"/>
</dbReference>
<keyword evidence="4 6" id="KW-1133">Transmembrane helix</keyword>
<evidence type="ECO:0000256" key="2">
    <source>
        <dbReference type="ARBA" id="ARBA00007362"/>
    </source>
</evidence>
<feature type="transmembrane region" description="Helical" evidence="6">
    <location>
        <begin position="7"/>
        <end position="25"/>
    </location>
</feature>
<feature type="transmembrane region" description="Helical" evidence="6">
    <location>
        <begin position="203"/>
        <end position="224"/>
    </location>
</feature>
<dbReference type="RefSeq" id="WP_093105542.1">
    <property type="nucleotide sequence ID" value="NZ_FNOS01000001.1"/>
</dbReference>
<evidence type="ECO:0000259" key="7">
    <source>
        <dbReference type="Pfam" id="PF00892"/>
    </source>
</evidence>
<dbReference type="SUPFAM" id="SSF103481">
    <property type="entry name" value="Multidrug resistance efflux transporter EmrE"/>
    <property type="match status" value="2"/>
</dbReference>
<gene>
    <name evidence="8" type="ORF">SAMN04488081_0655</name>
</gene>
<evidence type="ECO:0000256" key="3">
    <source>
        <dbReference type="ARBA" id="ARBA00022692"/>
    </source>
</evidence>
<feature type="transmembrane region" description="Helical" evidence="6">
    <location>
        <begin position="74"/>
        <end position="91"/>
    </location>
</feature>
<feature type="transmembrane region" description="Helical" evidence="6">
    <location>
        <begin position="236"/>
        <end position="253"/>
    </location>
</feature>
<dbReference type="PANTHER" id="PTHR22911:SF6">
    <property type="entry name" value="SOLUTE CARRIER FAMILY 35 MEMBER G1"/>
    <property type="match status" value="1"/>
</dbReference>
<dbReference type="Pfam" id="PF00892">
    <property type="entry name" value="EamA"/>
    <property type="match status" value="2"/>
</dbReference>
<evidence type="ECO:0000256" key="5">
    <source>
        <dbReference type="ARBA" id="ARBA00023136"/>
    </source>
</evidence>
<accession>A0A1H3C1T3</accession>
<feature type="transmembrane region" description="Helical" evidence="6">
    <location>
        <begin position="259"/>
        <end position="277"/>
    </location>
</feature>